<evidence type="ECO:0000313" key="5">
    <source>
        <dbReference type="EMBL" id="SDE18695.1"/>
    </source>
</evidence>
<dbReference type="InterPro" id="IPR036390">
    <property type="entry name" value="WH_DNA-bd_sf"/>
</dbReference>
<dbReference type="Proteomes" id="UP000199417">
    <property type="component" value="Unassembled WGS sequence"/>
</dbReference>
<keyword evidence="2 5" id="KW-0238">DNA-binding</keyword>
<dbReference type="PANTHER" id="PTHR43537">
    <property type="entry name" value="TRANSCRIPTIONAL REGULATOR, GNTR FAMILY"/>
    <property type="match status" value="1"/>
</dbReference>
<dbReference type="InterPro" id="IPR000524">
    <property type="entry name" value="Tscrpt_reg_HTH_GntR"/>
</dbReference>
<feature type="domain" description="HTH gntR-type" evidence="4">
    <location>
        <begin position="41"/>
        <end position="108"/>
    </location>
</feature>
<gene>
    <name evidence="5" type="ORF">SAMN05444580_111131</name>
</gene>
<dbReference type="SUPFAM" id="SSF46785">
    <property type="entry name" value="Winged helix' DNA-binding domain"/>
    <property type="match status" value="1"/>
</dbReference>
<reference evidence="5 6" key="1">
    <citation type="submission" date="2016-10" db="EMBL/GenBank/DDBJ databases">
        <authorList>
            <person name="de Groot N.N."/>
        </authorList>
    </citation>
    <scope>NUCLEOTIDE SEQUENCE [LARGE SCALE GENOMIC DNA]</scope>
    <source>
        <strain evidence="5 6">JCM 11308</strain>
    </source>
</reference>
<dbReference type="InterPro" id="IPR011711">
    <property type="entry name" value="GntR_C"/>
</dbReference>
<protein>
    <submittedName>
        <fullName evidence="5">DNA-binding transcriptional regulator, GntR family</fullName>
    </submittedName>
</protein>
<name>A0A1G7AXF6_9NOCA</name>
<keyword evidence="1" id="KW-0805">Transcription regulation</keyword>
<sequence length="257" mass="28553">MGRSRTRDLPDLSVLLLPQTELMLAVEHAVLRNRSTGWVAASLAEQIAAKLAGVITLDLVSTGQRLLEQDISEVLEVSRAPVREALRILERDRLVEFQSRRGAIVMAPTSSELQDTFAVRGALYAMLLRQEVESQPVRLKEVFEEHLPRILVSSRESPDAYAGSTFMLNCAMAEMARNRTLGELLLSLSTQTMRYVRLGLVSNPEQLPELEKSWESLYKAVGNGDIDRVIEIAEGRVAKIQDLAVEALKRVEASASD</sequence>
<evidence type="ECO:0000256" key="2">
    <source>
        <dbReference type="ARBA" id="ARBA00023125"/>
    </source>
</evidence>
<organism evidence="5 6">
    <name type="scientific">Rhodococcus tukisamuensis</name>
    <dbReference type="NCBI Taxonomy" id="168276"/>
    <lineage>
        <taxon>Bacteria</taxon>
        <taxon>Bacillati</taxon>
        <taxon>Actinomycetota</taxon>
        <taxon>Actinomycetes</taxon>
        <taxon>Mycobacteriales</taxon>
        <taxon>Nocardiaceae</taxon>
        <taxon>Rhodococcus</taxon>
    </lineage>
</organism>
<dbReference type="SMART" id="SM00345">
    <property type="entry name" value="HTH_GNTR"/>
    <property type="match status" value="1"/>
</dbReference>
<evidence type="ECO:0000313" key="6">
    <source>
        <dbReference type="Proteomes" id="UP000199417"/>
    </source>
</evidence>
<dbReference type="GO" id="GO:0003677">
    <property type="term" value="F:DNA binding"/>
    <property type="evidence" value="ECO:0007669"/>
    <property type="project" value="UniProtKB-KW"/>
</dbReference>
<dbReference type="SUPFAM" id="SSF48008">
    <property type="entry name" value="GntR ligand-binding domain-like"/>
    <property type="match status" value="1"/>
</dbReference>
<keyword evidence="6" id="KW-1185">Reference proteome</keyword>
<keyword evidence="3" id="KW-0804">Transcription</keyword>
<evidence type="ECO:0000256" key="1">
    <source>
        <dbReference type="ARBA" id="ARBA00023015"/>
    </source>
</evidence>
<dbReference type="Pfam" id="PF07729">
    <property type="entry name" value="FCD"/>
    <property type="match status" value="1"/>
</dbReference>
<dbReference type="Gene3D" id="1.10.10.10">
    <property type="entry name" value="Winged helix-like DNA-binding domain superfamily/Winged helix DNA-binding domain"/>
    <property type="match status" value="1"/>
</dbReference>
<dbReference type="InterPro" id="IPR036388">
    <property type="entry name" value="WH-like_DNA-bd_sf"/>
</dbReference>
<dbReference type="PROSITE" id="PS50949">
    <property type="entry name" value="HTH_GNTR"/>
    <property type="match status" value="1"/>
</dbReference>
<proteinExistence type="predicted"/>
<dbReference type="GO" id="GO:0003700">
    <property type="term" value="F:DNA-binding transcription factor activity"/>
    <property type="evidence" value="ECO:0007669"/>
    <property type="project" value="InterPro"/>
</dbReference>
<dbReference type="InterPro" id="IPR008920">
    <property type="entry name" value="TF_FadR/GntR_C"/>
</dbReference>
<dbReference type="EMBL" id="FNAB01000011">
    <property type="protein sequence ID" value="SDE18695.1"/>
    <property type="molecule type" value="Genomic_DNA"/>
</dbReference>
<dbReference type="PANTHER" id="PTHR43537:SF24">
    <property type="entry name" value="GLUCONATE OPERON TRANSCRIPTIONAL REPRESSOR"/>
    <property type="match status" value="1"/>
</dbReference>
<dbReference type="Gene3D" id="1.20.120.530">
    <property type="entry name" value="GntR ligand-binding domain-like"/>
    <property type="match status" value="1"/>
</dbReference>
<accession>A0A1G7AXF6</accession>
<dbReference type="Pfam" id="PF00392">
    <property type="entry name" value="GntR"/>
    <property type="match status" value="1"/>
</dbReference>
<dbReference type="AlphaFoldDB" id="A0A1G7AXF6"/>
<dbReference type="STRING" id="168276.SAMN05444580_111131"/>
<evidence type="ECO:0000259" key="4">
    <source>
        <dbReference type="PROSITE" id="PS50949"/>
    </source>
</evidence>
<evidence type="ECO:0000256" key="3">
    <source>
        <dbReference type="ARBA" id="ARBA00023163"/>
    </source>
</evidence>